<keyword evidence="3" id="KW-1185">Reference proteome</keyword>
<dbReference type="EnsemblMetazoa" id="G17888.1">
    <property type="protein sequence ID" value="G17888.1:cds"/>
    <property type="gene ID" value="G17888"/>
</dbReference>
<reference evidence="2" key="1">
    <citation type="submission" date="2022-08" db="UniProtKB">
        <authorList>
            <consortium name="EnsemblMetazoa"/>
        </authorList>
    </citation>
    <scope>IDENTIFICATION</scope>
    <source>
        <strain evidence="2">05x7-T-G4-1.051#20</strain>
    </source>
</reference>
<evidence type="ECO:0000313" key="3">
    <source>
        <dbReference type="Proteomes" id="UP000005408"/>
    </source>
</evidence>
<dbReference type="SUPFAM" id="SSF56219">
    <property type="entry name" value="DNase I-like"/>
    <property type="match status" value="1"/>
</dbReference>
<feature type="signal peptide" evidence="1">
    <location>
        <begin position="1"/>
        <end position="23"/>
    </location>
</feature>
<protein>
    <submittedName>
        <fullName evidence="2">Uncharacterized protein</fullName>
    </submittedName>
</protein>
<dbReference type="Gene3D" id="3.60.10.10">
    <property type="entry name" value="Endonuclease/exonuclease/phosphatase"/>
    <property type="match status" value="1"/>
</dbReference>
<accession>A0A8W8JAG2</accession>
<feature type="chain" id="PRO_5036448489" evidence="1">
    <location>
        <begin position="24"/>
        <end position="264"/>
    </location>
</feature>
<sequence length="264" mass="30408">MDAMKYQCVRFIFLLCNITFCKTYNCTRHQKQECQEDCIWSERNSKCMDCPIGLFGANCSRLCRYPNYGKDCQQDCSHCKEEACNPMFGCPTTGTTMSIDEEAKANFYSSLQAVLDENPRHDVTLLMGTSTQDFIHKLTWASPDGHTKSQIDHIMINSKWRHSLQSVRAMRHADIGSDHNLVTAKIRLKLRKANIGTSNSKQFDVTKLKDPVVREEFNITLRNRFSALRDETVITIVLFHQAMNDAETEAIGYKKSIQRHMEHH</sequence>
<dbReference type="Gene3D" id="2.170.300.10">
    <property type="entry name" value="Tie2 ligand-binding domain superfamily"/>
    <property type="match status" value="1"/>
</dbReference>
<organism evidence="2 3">
    <name type="scientific">Magallana gigas</name>
    <name type="common">Pacific oyster</name>
    <name type="synonym">Crassostrea gigas</name>
    <dbReference type="NCBI Taxonomy" id="29159"/>
    <lineage>
        <taxon>Eukaryota</taxon>
        <taxon>Metazoa</taxon>
        <taxon>Spiralia</taxon>
        <taxon>Lophotrochozoa</taxon>
        <taxon>Mollusca</taxon>
        <taxon>Bivalvia</taxon>
        <taxon>Autobranchia</taxon>
        <taxon>Pteriomorphia</taxon>
        <taxon>Ostreida</taxon>
        <taxon>Ostreoidea</taxon>
        <taxon>Ostreidae</taxon>
        <taxon>Magallana</taxon>
    </lineage>
</organism>
<keyword evidence="1" id="KW-0732">Signal</keyword>
<dbReference type="Proteomes" id="UP000005408">
    <property type="component" value="Unassembled WGS sequence"/>
</dbReference>
<dbReference type="AlphaFoldDB" id="A0A8W8JAG2"/>
<name>A0A8W8JAG2_MAGGI</name>
<dbReference type="InterPro" id="IPR036691">
    <property type="entry name" value="Endo/exonu/phosph_ase_sf"/>
</dbReference>
<evidence type="ECO:0000256" key="1">
    <source>
        <dbReference type="SAM" id="SignalP"/>
    </source>
</evidence>
<proteinExistence type="predicted"/>
<evidence type="ECO:0000313" key="2">
    <source>
        <dbReference type="EnsemblMetazoa" id="G17888.1:cds"/>
    </source>
</evidence>